<dbReference type="SUPFAM" id="SSF56935">
    <property type="entry name" value="Porins"/>
    <property type="match status" value="1"/>
</dbReference>
<dbReference type="GO" id="GO:0038023">
    <property type="term" value="F:signaling receptor activity"/>
    <property type="evidence" value="ECO:0007669"/>
    <property type="project" value="InterPro"/>
</dbReference>
<dbReference type="Pfam" id="PF07715">
    <property type="entry name" value="Plug"/>
    <property type="match status" value="1"/>
</dbReference>
<dbReference type="InterPro" id="IPR000531">
    <property type="entry name" value="Beta-barrel_TonB"/>
</dbReference>
<feature type="signal peptide" evidence="16">
    <location>
        <begin position="1"/>
        <end position="25"/>
    </location>
</feature>
<feature type="domain" description="TonB-dependent receptor plug" evidence="18">
    <location>
        <begin position="138"/>
        <end position="232"/>
    </location>
</feature>
<dbReference type="RefSeq" id="WP_123119394.1">
    <property type="nucleotide sequence ID" value="NZ_RJJR01000002.1"/>
</dbReference>
<dbReference type="PANTHER" id="PTHR32552">
    <property type="entry name" value="FERRICHROME IRON RECEPTOR-RELATED"/>
    <property type="match status" value="1"/>
</dbReference>
<keyword evidence="6 14" id="KW-0812">Transmembrane</keyword>
<accession>A0A3M9NM32</accession>
<evidence type="ECO:0000256" key="1">
    <source>
        <dbReference type="ARBA" id="ARBA00004571"/>
    </source>
</evidence>
<dbReference type="AlphaFoldDB" id="A0A3M9NM32"/>
<evidence type="ECO:0000256" key="9">
    <source>
        <dbReference type="ARBA" id="ARBA00023065"/>
    </source>
</evidence>
<comment type="subcellular location">
    <subcellularLocation>
        <location evidence="1 14">Cell outer membrane</location>
        <topology evidence="1 14">Multi-pass membrane protein</topology>
    </subcellularLocation>
</comment>
<dbReference type="NCBIfam" id="TIGR01783">
    <property type="entry name" value="TonB-siderophor"/>
    <property type="match status" value="1"/>
</dbReference>
<dbReference type="Gene3D" id="2.40.170.20">
    <property type="entry name" value="TonB-dependent receptor, beta-barrel domain"/>
    <property type="match status" value="1"/>
</dbReference>
<dbReference type="SUPFAM" id="SSF49452">
    <property type="entry name" value="Starch-binding domain-like"/>
    <property type="match status" value="1"/>
</dbReference>
<dbReference type="InterPro" id="IPR010105">
    <property type="entry name" value="TonB_sidphr_rcpt"/>
</dbReference>
<evidence type="ECO:0000256" key="3">
    <source>
        <dbReference type="ARBA" id="ARBA00022448"/>
    </source>
</evidence>
<dbReference type="PANTHER" id="PTHR32552:SF68">
    <property type="entry name" value="FERRICHROME OUTER MEMBRANE TRANSPORTER_PHAGE RECEPTOR"/>
    <property type="match status" value="1"/>
</dbReference>
<keyword evidence="4 14" id="KW-1134">Transmembrane beta strand</keyword>
<comment type="similarity">
    <text evidence="2 14 15">Belongs to the TonB-dependent receptor family.</text>
</comment>
<feature type="domain" description="TonB-dependent receptor-like beta-barrel" evidence="17">
    <location>
        <begin position="350"/>
        <end position="752"/>
    </location>
</feature>
<keyword evidence="20" id="KW-1185">Reference proteome</keyword>
<evidence type="ECO:0000256" key="11">
    <source>
        <dbReference type="ARBA" id="ARBA00023136"/>
    </source>
</evidence>
<evidence type="ECO:0000256" key="12">
    <source>
        <dbReference type="ARBA" id="ARBA00023170"/>
    </source>
</evidence>
<dbReference type="Proteomes" id="UP000267223">
    <property type="component" value="Unassembled WGS sequence"/>
</dbReference>
<dbReference type="Gene3D" id="2.60.40.1120">
    <property type="entry name" value="Carboxypeptidase-like, regulatory domain"/>
    <property type="match status" value="1"/>
</dbReference>
<dbReference type="GO" id="GO:0015344">
    <property type="term" value="F:siderophore uptake transmembrane transporter activity"/>
    <property type="evidence" value="ECO:0007669"/>
    <property type="project" value="TreeGrafter"/>
</dbReference>
<evidence type="ECO:0000256" key="10">
    <source>
        <dbReference type="ARBA" id="ARBA00023077"/>
    </source>
</evidence>
<evidence type="ECO:0000259" key="18">
    <source>
        <dbReference type="Pfam" id="PF07715"/>
    </source>
</evidence>
<name>A0A3M9NM32_9BACT</name>
<evidence type="ECO:0000256" key="8">
    <source>
        <dbReference type="ARBA" id="ARBA00023004"/>
    </source>
</evidence>
<dbReference type="PROSITE" id="PS01156">
    <property type="entry name" value="TONB_DEPENDENT_REC_2"/>
    <property type="match status" value="1"/>
</dbReference>
<organism evidence="19 20">
    <name type="scientific">Hanamia caeni</name>
    <dbReference type="NCBI Taxonomy" id="2294116"/>
    <lineage>
        <taxon>Bacteria</taxon>
        <taxon>Pseudomonadati</taxon>
        <taxon>Bacteroidota</taxon>
        <taxon>Chitinophagia</taxon>
        <taxon>Chitinophagales</taxon>
        <taxon>Chitinophagaceae</taxon>
        <taxon>Hanamia</taxon>
    </lineage>
</organism>
<dbReference type="CDD" id="cd01347">
    <property type="entry name" value="ligand_gated_channel"/>
    <property type="match status" value="1"/>
</dbReference>
<dbReference type="Gene3D" id="2.170.130.10">
    <property type="entry name" value="TonB-dependent receptor, plug domain"/>
    <property type="match status" value="1"/>
</dbReference>
<keyword evidence="3 14" id="KW-0813">Transport</keyword>
<dbReference type="Pfam" id="PF00593">
    <property type="entry name" value="TonB_dep_Rec_b-barrel"/>
    <property type="match status" value="1"/>
</dbReference>
<evidence type="ECO:0000259" key="17">
    <source>
        <dbReference type="Pfam" id="PF00593"/>
    </source>
</evidence>
<evidence type="ECO:0000256" key="4">
    <source>
        <dbReference type="ARBA" id="ARBA00022452"/>
    </source>
</evidence>
<keyword evidence="9" id="KW-0406">Ion transport</keyword>
<dbReference type="GO" id="GO:0030246">
    <property type="term" value="F:carbohydrate binding"/>
    <property type="evidence" value="ECO:0007669"/>
    <property type="project" value="InterPro"/>
</dbReference>
<dbReference type="InterPro" id="IPR039426">
    <property type="entry name" value="TonB-dep_rcpt-like"/>
</dbReference>
<keyword evidence="12 19" id="KW-0675">Receptor</keyword>
<dbReference type="GO" id="GO:0015891">
    <property type="term" value="P:siderophore transport"/>
    <property type="evidence" value="ECO:0007669"/>
    <property type="project" value="InterPro"/>
</dbReference>
<protein>
    <submittedName>
        <fullName evidence="19">TonB-dependent siderophore receptor</fullName>
    </submittedName>
</protein>
<comment type="caution">
    <text evidence="19">The sequence shown here is derived from an EMBL/GenBank/DDBJ whole genome shotgun (WGS) entry which is preliminary data.</text>
</comment>
<dbReference type="GO" id="GO:0009279">
    <property type="term" value="C:cell outer membrane"/>
    <property type="evidence" value="ECO:0007669"/>
    <property type="project" value="UniProtKB-SubCell"/>
</dbReference>
<feature type="chain" id="PRO_5018248375" evidence="16">
    <location>
        <begin position="26"/>
        <end position="784"/>
    </location>
</feature>
<keyword evidence="8" id="KW-0408">Iron</keyword>
<dbReference type="OrthoDB" id="9758472at2"/>
<proteinExistence type="inferred from homology"/>
<dbReference type="PROSITE" id="PS52016">
    <property type="entry name" value="TONB_DEPENDENT_REC_3"/>
    <property type="match status" value="1"/>
</dbReference>
<evidence type="ECO:0000256" key="13">
    <source>
        <dbReference type="ARBA" id="ARBA00023237"/>
    </source>
</evidence>
<dbReference type="EMBL" id="RJJR01000002">
    <property type="protein sequence ID" value="RNI38831.1"/>
    <property type="molecule type" value="Genomic_DNA"/>
</dbReference>
<evidence type="ECO:0000313" key="20">
    <source>
        <dbReference type="Proteomes" id="UP000267223"/>
    </source>
</evidence>
<dbReference type="InterPro" id="IPR010917">
    <property type="entry name" value="TonB_rcpt_CS"/>
</dbReference>
<evidence type="ECO:0000256" key="16">
    <source>
        <dbReference type="SAM" id="SignalP"/>
    </source>
</evidence>
<keyword evidence="11 14" id="KW-0472">Membrane</keyword>
<keyword evidence="5" id="KW-0410">Iron transport</keyword>
<gene>
    <name evidence="19" type="ORF">EFY79_03990</name>
</gene>
<evidence type="ECO:0000256" key="14">
    <source>
        <dbReference type="PROSITE-ProRule" id="PRU01360"/>
    </source>
</evidence>
<dbReference type="InterPro" id="IPR037066">
    <property type="entry name" value="Plug_dom_sf"/>
</dbReference>
<dbReference type="InterPro" id="IPR013784">
    <property type="entry name" value="Carb-bd-like_fold"/>
</dbReference>
<keyword evidence="7 16" id="KW-0732">Signal</keyword>
<reference evidence="19 20" key="1">
    <citation type="submission" date="2018-11" db="EMBL/GenBank/DDBJ databases">
        <title>Draft genome sequence of Ferruginibacter sp. BO-59.</title>
        <authorList>
            <person name="Im W.T."/>
        </authorList>
    </citation>
    <scope>NUCLEOTIDE SEQUENCE [LARGE SCALE GENOMIC DNA]</scope>
    <source>
        <strain evidence="19 20">BO-59</strain>
    </source>
</reference>
<sequence length="784" mass="87639">MSLKHTITFLLIVFHLSALSQKPSASVYGKILNSNGKPAQSVTVALQKLNKFTYTDNSGYFILSGLQPGFDSLIISSTEYLALKLPVQIHEGSSLDMGIISLQLNVPELQTVEIKGRTLHSYKSNYSFFVNKTQTAAIDIPQSVSSITKELIADKMAFNVKDVISGVAGVNQYSGYDEYTIRGFRAENARDINGLRGYNTTYTNSILVNIERVEIIKGPTSTLYGNGDPGGTINLVTKKPLSQKESEINISGGSWNHFRITGDNTGPINKSKTLLYRINAGYDDSKSFRDIFYSKAYQVAPSLSFIPNDRLSLNLDFSLSNTYTILDRGQPGMRDSDHLLATPVKLTVSQPGDYLHETDLATIASFSYKINNRLSYNVGYLNYITQQNVADHGLHDYITNDSTGLYFTKWKYHTVTNTISNYLSYQFKTAGLNHQVVAGYDYIQSNINLDQKYYEQPHEFGEESGIVGTFSLLNPGYMKRPVNNYRVSDFDSDATEVDGDVYHTQGIYLQNEISFNRWKLLIGLREEFYKGRGEDEDDEINQQVFLPRIGLVYAVKENLSAYATYNKGFDPFEASGSTQEFDEPIKPQVSKLFETGMKADFFSGKLAASLSVYQLSVENVAVNANDIGNPDLFVQEGKVRSRGVELEANGNITPSLSASFAYAFCDAKIIESKTPSQIGQRLENSPRNSGSAHVKYEFKKGVIKGLAISAGYLLESKKTTLDPSVSLPGYIIFNGGVQYTFQKFSLALRVENFFNKTYWMAAYNNVSKWPGEPRNFMVSLRYKF</sequence>
<keyword evidence="13 14" id="KW-0998">Cell outer membrane</keyword>
<evidence type="ECO:0000256" key="6">
    <source>
        <dbReference type="ARBA" id="ARBA00022692"/>
    </source>
</evidence>
<evidence type="ECO:0000313" key="19">
    <source>
        <dbReference type="EMBL" id="RNI38831.1"/>
    </source>
</evidence>
<keyword evidence="10 15" id="KW-0798">TonB box</keyword>
<dbReference type="InterPro" id="IPR012910">
    <property type="entry name" value="Plug_dom"/>
</dbReference>
<dbReference type="InterPro" id="IPR036942">
    <property type="entry name" value="Beta-barrel_TonB_sf"/>
</dbReference>
<evidence type="ECO:0000256" key="15">
    <source>
        <dbReference type="RuleBase" id="RU003357"/>
    </source>
</evidence>
<dbReference type="Pfam" id="PF13715">
    <property type="entry name" value="CarbopepD_reg_2"/>
    <property type="match status" value="1"/>
</dbReference>
<evidence type="ECO:0000256" key="2">
    <source>
        <dbReference type="ARBA" id="ARBA00009810"/>
    </source>
</evidence>
<evidence type="ECO:0000256" key="7">
    <source>
        <dbReference type="ARBA" id="ARBA00022729"/>
    </source>
</evidence>
<evidence type="ECO:0000256" key="5">
    <source>
        <dbReference type="ARBA" id="ARBA00022496"/>
    </source>
</evidence>